<dbReference type="Pfam" id="PF13671">
    <property type="entry name" value="AAA_33"/>
    <property type="match status" value="1"/>
</dbReference>
<dbReference type="RefSeq" id="XP_008803850.2">
    <property type="nucleotide sequence ID" value="XM_008805628.4"/>
</dbReference>
<evidence type="ECO:0000256" key="2">
    <source>
        <dbReference type="ARBA" id="ARBA00023242"/>
    </source>
</evidence>
<feature type="region of interest" description="Disordered" evidence="3">
    <location>
        <begin position="510"/>
        <end position="532"/>
    </location>
</feature>
<gene>
    <name evidence="6 7" type="primary">LOC103717305</name>
</gene>
<protein>
    <submittedName>
        <fullName evidence="6 7">Heterogeneous nuclear ribonucleoprotein U-like protein 1 isoform X1</fullName>
    </submittedName>
</protein>
<dbReference type="KEGG" id="pda:103717305"/>
<name>A0A8B7CQ01_PHODC</name>
<keyword evidence="2" id="KW-0539">Nucleus</keyword>
<dbReference type="InterPro" id="IPR027417">
    <property type="entry name" value="P-loop_NTPase"/>
</dbReference>
<evidence type="ECO:0000256" key="1">
    <source>
        <dbReference type="ARBA" id="ARBA00004123"/>
    </source>
</evidence>
<evidence type="ECO:0000313" key="5">
    <source>
        <dbReference type="Proteomes" id="UP000228380"/>
    </source>
</evidence>
<dbReference type="SMART" id="SM00449">
    <property type="entry name" value="SPRY"/>
    <property type="match status" value="1"/>
</dbReference>
<dbReference type="SUPFAM" id="SSF52540">
    <property type="entry name" value="P-loop containing nucleoside triphosphate hydrolases"/>
    <property type="match status" value="1"/>
</dbReference>
<dbReference type="OrthoDB" id="445357at2759"/>
<dbReference type="InterPro" id="IPR013320">
    <property type="entry name" value="ConA-like_dom_sf"/>
</dbReference>
<dbReference type="RefSeq" id="XP_038972369.1">
    <property type="nucleotide sequence ID" value="XM_039116441.1"/>
</dbReference>
<feature type="region of interest" description="Disordered" evidence="3">
    <location>
        <begin position="1"/>
        <end position="37"/>
    </location>
</feature>
<organism evidence="5 6">
    <name type="scientific">Phoenix dactylifera</name>
    <name type="common">Date palm</name>
    <dbReference type="NCBI Taxonomy" id="42345"/>
    <lineage>
        <taxon>Eukaryota</taxon>
        <taxon>Viridiplantae</taxon>
        <taxon>Streptophyta</taxon>
        <taxon>Embryophyta</taxon>
        <taxon>Tracheophyta</taxon>
        <taxon>Spermatophyta</taxon>
        <taxon>Magnoliopsida</taxon>
        <taxon>Liliopsida</taxon>
        <taxon>Arecaceae</taxon>
        <taxon>Coryphoideae</taxon>
        <taxon>Phoeniceae</taxon>
        <taxon>Phoenix</taxon>
    </lineage>
</organism>
<feature type="region of interest" description="Disordered" evidence="3">
    <location>
        <begin position="635"/>
        <end position="678"/>
    </location>
</feature>
<dbReference type="Gene3D" id="3.40.50.300">
    <property type="entry name" value="P-loop containing nucleotide triphosphate hydrolases"/>
    <property type="match status" value="1"/>
</dbReference>
<dbReference type="GO" id="GO:0005634">
    <property type="term" value="C:nucleus"/>
    <property type="evidence" value="ECO:0007669"/>
    <property type="project" value="UniProtKB-SubCell"/>
</dbReference>
<dbReference type="PANTHER" id="PTHR12381">
    <property type="entry name" value="HETEROGENEOUS NUCLEAR RIBONUCLEOPROTEIN U FAMILY MEMBER"/>
    <property type="match status" value="1"/>
</dbReference>
<dbReference type="GeneID" id="103717305"/>
<evidence type="ECO:0000259" key="4">
    <source>
        <dbReference type="SMART" id="SM00449"/>
    </source>
</evidence>
<dbReference type="PANTHER" id="PTHR12381:SF56">
    <property type="entry name" value="B30.2_SPRY DOMAIN-CONTAINING PROTEIN-RELATED"/>
    <property type="match status" value="1"/>
</dbReference>
<sequence length="678" mass="74713">MASKHERPLAGAEEGPATKKIRPEAPPGSQESGGGLRVELNPADCDLDFDINGNGLQGHALHEEGFAYCWSGARATVGITGGKYCFGCKIFSEQLVDLSDTPPDQQHVCRVGISRGDGPVGNLGETMHSFGFGGTGKFSNSGKFSDYGTKFSVGDTIVCAVDLENKPLASIGFSKNGKWLGVARRFDATSKGLGVVDTPLRDLPWESALFPHILLKNVVVQLQFSIEDGLVPEEGYKPWDSAIGDGNVIMGPPFASSGECEVLMMVGLPASGKTTWAEKWVKMHPEKRYVLLGTNLALDQMKVPGLLRKQNYGERFERLMSRATGIFNTLLARAAKTRRNYILDQTNVYKSARNRKLKAFVNYRKVAVVVFPPPNDLKFRAQMRFKEMGKEVPAEAVNEMIANYVLPMRKNMHGSNELFDEVIFTELGGEEAQRHLDEMKRSLGSPNLNQKRDFSPYSRESSVQSFSTPYVADKVAATATGGHWPTSQSTVLLPGSDNLNTLQFNAAAVGLGSSGGYRPRRDNSNLLMPNDSPYESVSNYGRTSFHGDVSNPYGSYVASNPYNRNTYERTSVPMGNMSPYPTHSAIDAFGRPNFEGPSSFQNLNYRYPSTSPSYRSPGAQLYDRGVPHVDHQALREPSYGWHPPVQNTYGSPYTDPRPRPTYGIPQNPVNPRPDSWYR</sequence>
<comment type="subcellular location">
    <subcellularLocation>
        <location evidence="1">Nucleus</location>
    </subcellularLocation>
</comment>
<reference evidence="6 7" key="1">
    <citation type="submission" date="2025-04" db="UniProtKB">
        <authorList>
            <consortium name="RefSeq"/>
        </authorList>
    </citation>
    <scope>IDENTIFICATION</scope>
    <source>
        <tissue evidence="6 7">Young leaves</tissue>
    </source>
</reference>
<dbReference type="Proteomes" id="UP000228380">
    <property type="component" value="Unplaced"/>
</dbReference>
<feature type="domain" description="SPRY" evidence="4">
    <location>
        <begin position="81"/>
        <end position="232"/>
    </location>
</feature>
<evidence type="ECO:0000313" key="6">
    <source>
        <dbReference type="RefSeq" id="XP_008803850.2"/>
    </source>
</evidence>
<keyword evidence="5" id="KW-1185">Reference proteome</keyword>
<dbReference type="Gene3D" id="2.60.120.920">
    <property type="match status" value="1"/>
</dbReference>
<dbReference type="InterPro" id="IPR035778">
    <property type="entry name" value="SPRY_hnRNP_U"/>
</dbReference>
<dbReference type="GO" id="GO:0003723">
    <property type="term" value="F:RNA binding"/>
    <property type="evidence" value="ECO:0007669"/>
    <property type="project" value="TreeGrafter"/>
</dbReference>
<feature type="region of interest" description="Disordered" evidence="3">
    <location>
        <begin position="440"/>
        <end position="460"/>
    </location>
</feature>
<accession>A0A8B7CQ01</accession>
<dbReference type="SUPFAM" id="SSF49899">
    <property type="entry name" value="Concanavalin A-like lectins/glucanases"/>
    <property type="match status" value="1"/>
</dbReference>
<dbReference type="InterPro" id="IPR003877">
    <property type="entry name" value="SPRY_dom"/>
</dbReference>
<dbReference type="InterPro" id="IPR043136">
    <property type="entry name" value="B30.2/SPRY_sf"/>
</dbReference>
<dbReference type="GO" id="GO:0000380">
    <property type="term" value="P:alternative mRNA splicing, via spliceosome"/>
    <property type="evidence" value="ECO:0007669"/>
    <property type="project" value="TreeGrafter"/>
</dbReference>
<dbReference type="CDD" id="cd12884">
    <property type="entry name" value="SPRY_hnRNP"/>
    <property type="match status" value="1"/>
</dbReference>
<proteinExistence type="predicted"/>
<evidence type="ECO:0000256" key="3">
    <source>
        <dbReference type="SAM" id="MobiDB-lite"/>
    </source>
</evidence>
<dbReference type="Pfam" id="PF00622">
    <property type="entry name" value="SPRY"/>
    <property type="match status" value="1"/>
</dbReference>
<evidence type="ECO:0000313" key="7">
    <source>
        <dbReference type="RefSeq" id="XP_038972369.1"/>
    </source>
</evidence>
<dbReference type="AlphaFoldDB" id="A0A8B7CQ01"/>